<dbReference type="SUPFAM" id="SSF160369">
    <property type="entry name" value="Ribosomal protein L10-like"/>
    <property type="match status" value="1"/>
</dbReference>
<sequence length="165" mass="18678">MALSLQKKEEIIYKIRETAKKSLSAVVASLDGITVNEVTKLRKEARDLKVYIHVVRNTLMRKVVKDTSLSCLQNILIGQNIVAFSIHQPRDSARVFVKFNKSHKHFKIKGAAFEGKFIPALKINLLSDLPNHEEAISRLMTIIKTSSIGNLIRVLYVLSNQKLKL</sequence>
<dbReference type="GO" id="GO:0070180">
    <property type="term" value="F:large ribosomal subunit rRNA binding"/>
    <property type="evidence" value="ECO:0007669"/>
    <property type="project" value="UniProtKB-UniRule"/>
</dbReference>
<name>A0A9Q8U041_9ENTR</name>
<evidence type="ECO:0000256" key="4">
    <source>
        <dbReference type="ARBA" id="ARBA00022884"/>
    </source>
</evidence>
<evidence type="ECO:0000256" key="8">
    <source>
        <dbReference type="HAMAP-Rule" id="MF_00362"/>
    </source>
</evidence>
<evidence type="ECO:0000256" key="3">
    <source>
        <dbReference type="ARBA" id="ARBA00022730"/>
    </source>
</evidence>
<evidence type="ECO:0000256" key="2">
    <source>
        <dbReference type="ARBA" id="ARBA00008889"/>
    </source>
</evidence>
<evidence type="ECO:0000256" key="1">
    <source>
        <dbReference type="ARBA" id="ARBA00002633"/>
    </source>
</evidence>
<dbReference type="InterPro" id="IPR001790">
    <property type="entry name" value="Ribosomal_uL10"/>
</dbReference>
<comment type="similarity">
    <text evidence="2 8">Belongs to the universal ribosomal protein uL10 family.</text>
</comment>
<dbReference type="GO" id="GO:0005840">
    <property type="term" value="C:ribosome"/>
    <property type="evidence" value="ECO:0007669"/>
    <property type="project" value="UniProtKB-KW"/>
</dbReference>
<keyword evidence="6 8" id="KW-0687">Ribonucleoprotein</keyword>
<dbReference type="RefSeq" id="WP_250235985.1">
    <property type="nucleotide sequence ID" value="NZ_CP097753.1"/>
</dbReference>
<dbReference type="InterPro" id="IPR047865">
    <property type="entry name" value="Ribosomal_uL10_bac_type"/>
</dbReference>
<evidence type="ECO:0000256" key="6">
    <source>
        <dbReference type="ARBA" id="ARBA00023274"/>
    </source>
</evidence>
<protein>
    <recommendedName>
        <fullName evidence="7 8">Large ribosomal subunit protein uL10</fullName>
    </recommendedName>
</protein>
<keyword evidence="4 8" id="KW-0694">RNA-binding</keyword>
<evidence type="ECO:0000313" key="9">
    <source>
        <dbReference type="EMBL" id="URJ28225.1"/>
    </source>
</evidence>
<comment type="function">
    <text evidence="1 8">Forms part of the ribosomal stalk, playing a central role in the interaction of the ribosome with GTP-bound translation factors.</text>
</comment>
<evidence type="ECO:0000313" key="10">
    <source>
        <dbReference type="EMBL" id="URJ33202.1"/>
    </source>
</evidence>
<keyword evidence="3 8" id="KW-0699">rRNA-binding</keyword>
<keyword evidence="5 8" id="KW-0689">Ribosomal protein</keyword>
<dbReference type="Pfam" id="PF00466">
    <property type="entry name" value="Ribosomal_L10"/>
    <property type="match status" value="1"/>
</dbReference>
<accession>A0A9Q8U041</accession>
<dbReference type="Proteomes" id="UP001056209">
    <property type="component" value="Chromosome"/>
</dbReference>
<evidence type="ECO:0000313" key="11">
    <source>
        <dbReference type="Proteomes" id="UP001056209"/>
    </source>
</evidence>
<dbReference type="NCBIfam" id="NF000955">
    <property type="entry name" value="PRK00099.1-1"/>
    <property type="match status" value="1"/>
</dbReference>
<dbReference type="CDD" id="cd05797">
    <property type="entry name" value="Ribosomal_L10"/>
    <property type="match status" value="1"/>
</dbReference>
<proteinExistence type="inferred from homology"/>
<dbReference type="InterPro" id="IPR022973">
    <property type="entry name" value="Ribosomal_uL10_bac"/>
</dbReference>
<dbReference type="GO" id="GO:0006412">
    <property type="term" value="P:translation"/>
    <property type="evidence" value="ECO:0007669"/>
    <property type="project" value="UniProtKB-UniRule"/>
</dbReference>
<dbReference type="Gene3D" id="3.30.70.1730">
    <property type="match status" value="1"/>
</dbReference>
<evidence type="ECO:0000313" key="12">
    <source>
        <dbReference type="Proteomes" id="UP001056622"/>
    </source>
</evidence>
<dbReference type="PANTHER" id="PTHR11560">
    <property type="entry name" value="39S RIBOSOMAL PROTEIN L10, MITOCHONDRIAL"/>
    <property type="match status" value="1"/>
</dbReference>
<dbReference type="EMBL" id="CP097753">
    <property type="protein sequence ID" value="URJ28225.1"/>
    <property type="molecule type" value="Genomic_DNA"/>
</dbReference>
<dbReference type="AlphaFoldDB" id="A0A9Q8U041"/>
<keyword evidence="12" id="KW-1185">Reference proteome</keyword>
<dbReference type="InterPro" id="IPR043141">
    <property type="entry name" value="Ribosomal_uL10-like_sf"/>
</dbReference>
<dbReference type="HAMAP" id="MF_00362">
    <property type="entry name" value="Ribosomal_uL10"/>
    <property type="match status" value="1"/>
</dbReference>
<gene>
    <name evidence="8 9" type="primary">rplJ</name>
    <name evidence="9" type="ORF">M9393_00375</name>
    <name evidence="10" type="ORF">M9408_01165</name>
</gene>
<comment type="subunit">
    <text evidence="8">Part of the ribosomal stalk of the 50S ribosomal subunit. The N-terminus interacts with L11 and the large rRNA to form the base of the stalk. The C-terminus forms an elongated spine to which L12 dimers bind in a sequential fashion forming a multimeric L10(L12)X complex.</text>
</comment>
<dbReference type="GO" id="GO:1990904">
    <property type="term" value="C:ribonucleoprotein complex"/>
    <property type="evidence" value="ECO:0007669"/>
    <property type="project" value="UniProtKB-KW"/>
</dbReference>
<reference evidence="9" key="1">
    <citation type="submission" date="2022-05" db="EMBL/GenBank/DDBJ databases">
        <title>Impact of host demography and evolutionary history on endosymbiont molecular evolution: a test in carpenter ants (Genus Camponotus) and their Blochmannia endosymbionts.</title>
        <authorList>
            <person name="Manthey J.D."/>
            <person name="Giron J.C."/>
            <person name="Hruska J.P."/>
        </authorList>
    </citation>
    <scope>NUCLEOTIDE SEQUENCE</scope>
    <source>
        <strain evidence="10">C-005</strain>
        <strain evidence="9">C-039</strain>
    </source>
</reference>
<dbReference type="EMBL" id="CP097763">
    <property type="protein sequence ID" value="URJ33202.1"/>
    <property type="molecule type" value="Genomic_DNA"/>
</dbReference>
<evidence type="ECO:0000256" key="7">
    <source>
        <dbReference type="ARBA" id="ARBA00035202"/>
    </source>
</evidence>
<organism evidence="9 11">
    <name type="scientific">Candidatus Blochmannia vicinus</name>
    <name type="common">nom. nud.</name>
    <dbReference type="NCBI Taxonomy" id="251540"/>
    <lineage>
        <taxon>Bacteria</taxon>
        <taxon>Pseudomonadati</taxon>
        <taxon>Pseudomonadota</taxon>
        <taxon>Gammaproteobacteria</taxon>
        <taxon>Enterobacterales</taxon>
        <taxon>Enterobacteriaceae</taxon>
        <taxon>ant endosymbionts</taxon>
        <taxon>Candidatus Blochmanniella</taxon>
    </lineage>
</organism>
<evidence type="ECO:0000256" key="5">
    <source>
        <dbReference type="ARBA" id="ARBA00022980"/>
    </source>
</evidence>
<dbReference type="Proteomes" id="UP001056622">
    <property type="component" value="Chromosome"/>
</dbReference>